<dbReference type="SUPFAM" id="SSF102645">
    <property type="entry name" value="CoaB-like"/>
    <property type="match status" value="1"/>
</dbReference>
<dbReference type="InterPro" id="IPR007085">
    <property type="entry name" value="DNA/pantothenate-metab_flavo_C"/>
</dbReference>
<accession>A0A518C1A6</accession>
<dbReference type="GO" id="GO:0015937">
    <property type="term" value="P:coenzyme A biosynthetic process"/>
    <property type="evidence" value="ECO:0007669"/>
    <property type="project" value="UniProtKB-ARBA"/>
</dbReference>
<dbReference type="Proteomes" id="UP000320386">
    <property type="component" value="Chromosome"/>
</dbReference>
<proteinExistence type="predicted"/>
<evidence type="ECO:0000313" key="3">
    <source>
        <dbReference type="Proteomes" id="UP000320386"/>
    </source>
</evidence>
<dbReference type="EMBL" id="CP036280">
    <property type="protein sequence ID" value="QDU73012.1"/>
    <property type="molecule type" value="Genomic_DNA"/>
</dbReference>
<dbReference type="InterPro" id="IPR035929">
    <property type="entry name" value="CoaB-like_sf"/>
</dbReference>
<dbReference type="KEGG" id="mcad:Pan265_28900"/>
<dbReference type="Pfam" id="PF04127">
    <property type="entry name" value="DFP"/>
    <property type="match status" value="1"/>
</dbReference>
<reference evidence="2 3" key="1">
    <citation type="submission" date="2019-02" db="EMBL/GenBank/DDBJ databases">
        <title>Deep-cultivation of Planctomycetes and their phenomic and genomic characterization uncovers novel biology.</title>
        <authorList>
            <person name="Wiegand S."/>
            <person name="Jogler M."/>
            <person name="Boedeker C."/>
            <person name="Pinto D."/>
            <person name="Vollmers J."/>
            <person name="Rivas-Marin E."/>
            <person name="Kohn T."/>
            <person name="Peeters S.H."/>
            <person name="Heuer A."/>
            <person name="Rast P."/>
            <person name="Oberbeckmann S."/>
            <person name="Bunk B."/>
            <person name="Jeske O."/>
            <person name="Meyerdierks A."/>
            <person name="Storesund J.E."/>
            <person name="Kallscheuer N."/>
            <person name="Luecker S."/>
            <person name="Lage O.M."/>
            <person name="Pohl T."/>
            <person name="Merkel B.J."/>
            <person name="Hornburger P."/>
            <person name="Mueller R.-W."/>
            <person name="Bruemmer F."/>
            <person name="Labrenz M."/>
            <person name="Spormann A.M."/>
            <person name="Op den Camp H."/>
            <person name="Overmann J."/>
            <person name="Amann R."/>
            <person name="Jetten M.S.M."/>
            <person name="Mascher T."/>
            <person name="Medema M.H."/>
            <person name="Devos D.P."/>
            <person name="Kaster A.-K."/>
            <person name="Ovreas L."/>
            <person name="Rohde M."/>
            <person name="Galperin M.Y."/>
            <person name="Jogler C."/>
        </authorList>
    </citation>
    <scope>NUCLEOTIDE SEQUENCE [LARGE SCALE GENOMIC DNA]</scope>
    <source>
        <strain evidence="2 3">Pan265</strain>
    </source>
</reference>
<evidence type="ECO:0000259" key="1">
    <source>
        <dbReference type="Pfam" id="PF04127"/>
    </source>
</evidence>
<dbReference type="AlphaFoldDB" id="A0A518C1A6"/>
<feature type="domain" description="DNA/pantothenate metabolism flavoprotein C-terminal" evidence="1">
    <location>
        <begin position="3"/>
        <end position="213"/>
    </location>
</feature>
<dbReference type="Gene3D" id="3.40.50.10300">
    <property type="entry name" value="CoaB-like"/>
    <property type="match status" value="1"/>
</dbReference>
<keyword evidence="3" id="KW-1185">Reference proteome</keyword>
<sequence>MLRVLITVGPTREPIDRVRFIGNRSSGEMGSLIAEAMASAGHEVTSLVGPVDRAVVARCSGAGRVYRFESSAELGQLLEAHFRDADVLVMAAAVADYRPVTVSEGKMARLSGQDQRMVVELMPTPDLVAGVAGSKRAGQRVVAFALEEAGVLEARAGEKMRRKGVDAMVANPLGTMESGGIRATWMTVGGEVERLERMPKSEFASWLAERVVRLFG</sequence>
<evidence type="ECO:0000313" key="2">
    <source>
        <dbReference type="EMBL" id="QDU73012.1"/>
    </source>
</evidence>
<gene>
    <name evidence="2" type="primary">coaBC_2</name>
    <name evidence="2" type="ORF">Pan265_28900</name>
</gene>
<name>A0A518C1A6_9BACT</name>
<dbReference type="GO" id="GO:0003824">
    <property type="term" value="F:catalytic activity"/>
    <property type="evidence" value="ECO:0007669"/>
    <property type="project" value="UniProtKB-ARBA"/>
</dbReference>
<organism evidence="2 3">
    <name type="scientific">Mucisphaera calidilacus</name>
    <dbReference type="NCBI Taxonomy" id="2527982"/>
    <lineage>
        <taxon>Bacteria</taxon>
        <taxon>Pseudomonadati</taxon>
        <taxon>Planctomycetota</taxon>
        <taxon>Phycisphaerae</taxon>
        <taxon>Phycisphaerales</taxon>
        <taxon>Phycisphaeraceae</taxon>
        <taxon>Mucisphaera</taxon>
    </lineage>
</organism>
<protein>
    <submittedName>
        <fullName evidence="2">Coenzyme A biosynthesis bifunctional protein CoaBC</fullName>
    </submittedName>
</protein>